<evidence type="ECO:0000313" key="1">
    <source>
        <dbReference type="EMBL" id="CAD7623349.1"/>
    </source>
</evidence>
<keyword evidence="2" id="KW-1185">Reference proteome</keyword>
<dbReference type="InterPro" id="IPR004245">
    <property type="entry name" value="DUF229"/>
</dbReference>
<reference evidence="1" key="1">
    <citation type="submission" date="2020-11" db="EMBL/GenBank/DDBJ databases">
        <authorList>
            <person name="Tran Van P."/>
        </authorList>
    </citation>
    <scope>NUCLEOTIDE SEQUENCE</scope>
</reference>
<dbReference type="GO" id="GO:0005615">
    <property type="term" value="C:extracellular space"/>
    <property type="evidence" value="ECO:0007669"/>
    <property type="project" value="TreeGrafter"/>
</dbReference>
<organism evidence="1">
    <name type="scientific">Medioppia subpectinata</name>
    <dbReference type="NCBI Taxonomy" id="1979941"/>
    <lineage>
        <taxon>Eukaryota</taxon>
        <taxon>Metazoa</taxon>
        <taxon>Ecdysozoa</taxon>
        <taxon>Arthropoda</taxon>
        <taxon>Chelicerata</taxon>
        <taxon>Arachnida</taxon>
        <taxon>Acari</taxon>
        <taxon>Acariformes</taxon>
        <taxon>Sarcoptiformes</taxon>
        <taxon>Oribatida</taxon>
        <taxon>Brachypylina</taxon>
        <taxon>Oppioidea</taxon>
        <taxon>Oppiidae</taxon>
        <taxon>Medioppia</taxon>
    </lineage>
</organism>
<dbReference type="EMBL" id="OC856190">
    <property type="protein sequence ID" value="CAD7623349.1"/>
    <property type="molecule type" value="Genomic_DNA"/>
</dbReference>
<dbReference type="PANTHER" id="PTHR10974">
    <property type="entry name" value="FI08016P-RELATED"/>
    <property type="match status" value="1"/>
</dbReference>
<gene>
    <name evidence="1" type="ORF">OSB1V03_LOCUS3805</name>
</gene>
<proteinExistence type="predicted"/>
<sequence>MPLFGVRIPDQLNQKYPNLLPTLESNSERLMTWLDLHHMLADIAFQKYSPLNPVPHELRSYSPWRQPIPHSRTCLNALIPDNYCVCDKRKSMNVSEPIVRIASLALIQRINNFVPQEKCHKLSLESSISAEIILPSSSTAKPKGFESRIEITVSVKPSDAIFRAQLFRTARSHHWAVKGDITRINEYKNQSHCVHERQFKPLCFCL</sequence>
<dbReference type="AlphaFoldDB" id="A0A7R9KHZ3"/>
<protein>
    <submittedName>
        <fullName evidence="1">Uncharacterized protein</fullName>
    </submittedName>
</protein>
<dbReference type="Pfam" id="PF02995">
    <property type="entry name" value="DUF229"/>
    <property type="match status" value="1"/>
</dbReference>
<accession>A0A7R9KHZ3</accession>
<evidence type="ECO:0000313" key="2">
    <source>
        <dbReference type="Proteomes" id="UP000759131"/>
    </source>
</evidence>
<dbReference type="OrthoDB" id="6513999at2759"/>
<name>A0A7R9KHZ3_9ACAR</name>
<dbReference type="PANTHER" id="PTHR10974:SF1">
    <property type="entry name" value="FI08016P-RELATED"/>
    <property type="match status" value="1"/>
</dbReference>
<dbReference type="Proteomes" id="UP000759131">
    <property type="component" value="Unassembled WGS sequence"/>
</dbReference>
<dbReference type="EMBL" id="CAJPIZ010001615">
    <property type="protein sequence ID" value="CAG2103779.1"/>
    <property type="molecule type" value="Genomic_DNA"/>
</dbReference>